<dbReference type="GO" id="GO:0005085">
    <property type="term" value="F:guanyl-nucleotide exchange factor activity"/>
    <property type="evidence" value="ECO:0007669"/>
    <property type="project" value="TreeGrafter"/>
</dbReference>
<dbReference type="AlphaFoldDB" id="A0A4V1M4E3"/>
<dbReference type="PANTHER" id="PTHR15837:SF0">
    <property type="entry name" value="RAN GUANINE NUCLEOTIDE RELEASE FACTOR"/>
    <property type="match status" value="1"/>
</dbReference>
<dbReference type="Proteomes" id="UP000289152">
    <property type="component" value="Unassembled WGS sequence"/>
</dbReference>
<dbReference type="GO" id="GO:0031267">
    <property type="term" value="F:small GTPase binding"/>
    <property type="evidence" value="ECO:0007669"/>
    <property type="project" value="TreeGrafter"/>
</dbReference>
<dbReference type="InParanoid" id="A0A4V1M4E3"/>
<dbReference type="GO" id="GO:0005634">
    <property type="term" value="C:nucleus"/>
    <property type="evidence" value="ECO:0007669"/>
    <property type="project" value="TreeGrafter"/>
</dbReference>
<keyword evidence="2" id="KW-0813">Transport</keyword>
<keyword evidence="5" id="KW-1185">Reference proteome</keyword>
<accession>A0A4V1M4E3</accession>
<evidence type="ECO:0000313" key="5">
    <source>
        <dbReference type="Proteomes" id="UP000289152"/>
    </source>
</evidence>
<dbReference type="InterPro" id="IPR016123">
    <property type="entry name" value="Mog1/PsbP_a/b/a-sand"/>
</dbReference>
<evidence type="ECO:0000256" key="3">
    <source>
        <dbReference type="ARBA" id="ARBA00022927"/>
    </source>
</evidence>
<organism evidence="4 5">
    <name type="scientific">Tremella mesenterica</name>
    <name type="common">Jelly fungus</name>
    <dbReference type="NCBI Taxonomy" id="5217"/>
    <lineage>
        <taxon>Eukaryota</taxon>
        <taxon>Fungi</taxon>
        <taxon>Dikarya</taxon>
        <taxon>Basidiomycota</taxon>
        <taxon>Agaricomycotina</taxon>
        <taxon>Tremellomycetes</taxon>
        <taxon>Tremellales</taxon>
        <taxon>Tremellaceae</taxon>
        <taxon>Tremella</taxon>
    </lineage>
</organism>
<gene>
    <name evidence="4" type="ORF">M231_02707</name>
</gene>
<evidence type="ECO:0000313" key="4">
    <source>
        <dbReference type="EMBL" id="RXK40067.1"/>
    </source>
</evidence>
<dbReference type="VEuPathDB" id="FungiDB:TREMEDRAFT_45196"/>
<dbReference type="SUPFAM" id="SSF55724">
    <property type="entry name" value="Mog1p/PsbP-like"/>
    <property type="match status" value="1"/>
</dbReference>
<dbReference type="InterPro" id="IPR007681">
    <property type="entry name" value="Mog1"/>
</dbReference>
<name>A0A4V1M4E3_TREME</name>
<sequence>MAADPLVPRPLFGGAISILLPQDYIDASDLRQVPDNQEVFLSSASDTSLVIEVLSMVEEGQASSDLWEATKFHFESIAHDNSSLSTTVLTPSPGSPVPSRPLHALPTETLDSTPQPVILTGLQKVHKYSQDPSGAPRPGHEGDDPDEVWIGVALWRCWVEQVRPLEDAPVTDLDTGGGHGVRKKKADLVYSVNVNLSASDGNGYRERQMVEAWWQRSVGSLRIEDWNLFGDEE</sequence>
<reference evidence="4 5" key="1">
    <citation type="submission" date="2016-06" db="EMBL/GenBank/DDBJ databases">
        <title>Evolution of pathogenesis and genome organization in the Tremellales.</title>
        <authorList>
            <person name="Cuomo C."/>
            <person name="Litvintseva A."/>
            <person name="Heitman J."/>
            <person name="Chen Y."/>
            <person name="Sun S."/>
            <person name="Springer D."/>
            <person name="Dromer F."/>
            <person name="Young S."/>
            <person name="Zeng Q."/>
            <person name="Chapman S."/>
            <person name="Gujja S."/>
            <person name="Saif S."/>
            <person name="Birren B."/>
        </authorList>
    </citation>
    <scope>NUCLEOTIDE SEQUENCE [LARGE SCALE GENOMIC DNA]</scope>
    <source>
        <strain evidence="4 5">ATCC 28783</strain>
    </source>
</reference>
<evidence type="ECO:0000256" key="2">
    <source>
        <dbReference type="ARBA" id="ARBA00022448"/>
    </source>
</evidence>
<dbReference type="PANTHER" id="PTHR15837">
    <property type="entry name" value="RAN GUANINE NUCLEOTIDE RELEASE FACTOR"/>
    <property type="match status" value="1"/>
</dbReference>
<dbReference type="Pfam" id="PF04603">
    <property type="entry name" value="Mog1"/>
    <property type="match status" value="1"/>
</dbReference>
<dbReference type="OrthoDB" id="10255285at2759"/>
<dbReference type="EMBL" id="SDIL01000023">
    <property type="protein sequence ID" value="RXK40067.1"/>
    <property type="molecule type" value="Genomic_DNA"/>
</dbReference>
<protein>
    <submittedName>
        <fullName evidence="4">Uncharacterized protein</fullName>
    </submittedName>
</protein>
<evidence type="ECO:0000256" key="1">
    <source>
        <dbReference type="ARBA" id="ARBA00010307"/>
    </source>
</evidence>
<dbReference type="Gene3D" id="3.40.1000.10">
    <property type="entry name" value="Mog1/PsbP, alpha/beta/alpha sandwich"/>
    <property type="match status" value="1"/>
</dbReference>
<dbReference type="GO" id="GO:0006606">
    <property type="term" value="P:protein import into nucleus"/>
    <property type="evidence" value="ECO:0007669"/>
    <property type="project" value="TreeGrafter"/>
</dbReference>
<keyword evidence="3" id="KW-0653">Protein transport</keyword>
<proteinExistence type="inferred from homology"/>
<comment type="similarity">
    <text evidence="1">Belongs to the MOG1 family.</text>
</comment>
<dbReference type="STRING" id="5217.A0A4V1M4E3"/>
<comment type="caution">
    <text evidence="4">The sequence shown here is derived from an EMBL/GenBank/DDBJ whole genome shotgun (WGS) entry which is preliminary data.</text>
</comment>